<dbReference type="Proteomes" id="UP000410492">
    <property type="component" value="Unassembled WGS sequence"/>
</dbReference>
<protein>
    <submittedName>
        <fullName evidence="1">Uncharacterized protein</fullName>
    </submittedName>
</protein>
<evidence type="ECO:0000313" key="1">
    <source>
        <dbReference type="EMBL" id="VEN46018.1"/>
    </source>
</evidence>
<dbReference type="EMBL" id="CAACVG010007548">
    <property type="protein sequence ID" value="VEN46018.1"/>
    <property type="molecule type" value="Genomic_DNA"/>
</dbReference>
<evidence type="ECO:0000313" key="2">
    <source>
        <dbReference type="Proteomes" id="UP000410492"/>
    </source>
</evidence>
<proteinExistence type="predicted"/>
<feature type="non-terminal residue" evidence="1">
    <location>
        <position position="1"/>
    </location>
</feature>
<dbReference type="AlphaFoldDB" id="A0A653CDS8"/>
<keyword evidence="2" id="KW-1185">Reference proteome</keyword>
<name>A0A653CDS8_CALMS</name>
<gene>
    <name evidence="1" type="ORF">CALMAC_LOCUS8259</name>
</gene>
<accession>A0A653CDS8</accession>
<reference evidence="1 2" key="1">
    <citation type="submission" date="2019-01" db="EMBL/GenBank/DDBJ databases">
        <authorList>
            <person name="Sayadi A."/>
        </authorList>
    </citation>
    <scope>NUCLEOTIDE SEQUENCE [LARGE SCALE GENOMIC DNA]</scope>
</reference>
<organism evidence="1 2">
    <name type="scientific">Callosobruchus maculatus</name>
    <name type="common">Southern cowpea weevil</name>
    <name type="synonym">Pulse bruchid</name>
    <dbReference type="NCBI Taxonomy" id="64391"/>
    <lineage>
        <taxon>Eukaryota</taxon>
        <taxon>Metazoa</taxon>
        <taxon>Ecdysozoa</taxon>
        <taxon>Arthropoda</taxon>
        <taxon>Hexapoda</taxon>
        <taxon>Insecta</taxon>
        <taxon>Pterygota</taxon>
        <taxon>Neoptera</taxon>
        <taxon>Endopterygota</taxon>
        <taxon>Coleoptera</taxon>
        <taxon>Polyphaga</taxon>
        <taxon>Cucujiformia</taxon>
        <taxon>Chrysomeloidea</taxon>
        <taxon>Chrysomelidae</taxon>
        <taxon>Bruchinae</taxon>
        <taxon>Bruchini</taxon>
        <taxon>Callosobruchus</taxon>
    </lineage>
</organism>
<sequence>QRISQFFGTSEEHWKMLRVLSASSTGRFQPLTSLK</sequence>